<sequence length="78" mass="9154">MIYNMLNEAGEYFIEIKTPDKTIKKRVGNKETALKVIKQLKIKQPLTIDTFNEVSFRWFENYVKNDSGKVQLNVMKAL</sequence>
<dbReference type="AlphaFoldDB" id="A0A1V1P1X5"/>
<gene>
    <name evidence="1" type="ORF">OMM_10154</name>
</gene>
<dbReference type="Proteomes" id="UP000189670">
    <property type="component" value="Unassembled WGS sequence"/>
</dbReference>
<comment type="caution">
    <text evidence="1">The sequence shown here is derived from an EMBL/GenBank/DDBJ whole genome shotgun (WGS) entry which is preliminary data.</text>
</comment>
<organism evidence="1 2">
    <name type="scientific">Candidatus Magnetoglobus multicellularis str. Araruama</name>
    <dbReference type="NCBI Taxonomy" id="890399"/>
    <lineage>
        <taxon>Bacteria</taxon>
        <taxon>Pseudomonadati</taxon>
        <taxon>Thermodesulfobacteriota</taxon>
        <taxon>Desulfobacteria</taxon>
        <taxon>Desulfobacterales</taxon>
        <taxon>Desulfobacteraceae</taxon>
        <taxon>Candidatus Magnetoglobus</taxon>
    </lineage>
</organism>
<proteinExistence type="predicted"/>
<reference evidence="2" key="1">
    <citation type="submission" date="2012-11" db="EMBL/GenBank/DDBJ databases">
        <authorList>
            <person name="Lucero-Rivera Y.E."/>
            <person name="Tovar-Ramirez D."/>
        </authorList>
    </citation>
    <scope>NUCLEOTIDE SEQUENCE [LARGE SCALE GENOMIC DNA]</scope>
    <source>
        <strain evidence="2">Araruama</strain>
    </source>
</reference>
<evidence type="ECO:0000313" key="2">
    <source>
        <dbReference type="Proteomes" id="UP000189670"/>
    </source>
</evidence>
<protein>
    <submittedName>
        <fullName evidence="1">Uncharacterized protein</fullName>
    </submittedName>
</protein>
<name>A0A1V1P1X5_9BACT</name>
<evidence type="ECO:0000313" key="1">
    <source>
        <dbReference type="EMBL" id="ETR68803.1"/>
    </source>
</evidence>
<accession>A0A1V1P1X5</accession>
<dbReference type="EMBL" id="ATBP01000827">
    <property type="protein sequence ID" value="ETR68803.1"/>
    <property type="molecule type" value="Genomic_DNA"/>
</dbReference>